<evidence type="ECO:0000313" key="2">
    <source>
        <dbReference type="EMBL" id="PHH65061.1"/>
    </source>
</evidence>
<proteinExistence type="predicted"/>
<feature type="compositionally biased region" description="Polar residues" evidence="1">
    <location>
        <begin position="56"/>
        <end position="79"/>
    </location>
</feature>
<reference evidence="2 3" key="1">
    <citation type="submission" date="2017-06" db="EMBL/GenBank/DDBJ databases">
        <title>Ant-infecting Ophiocordyceps genomes reveal a high diversity of potential behavioral manipulation genes and a possible major role for enterotoxins.</title>
        <authorList>
            <person name="De Bekker C."/>
            <person name="Evans H.C."/>
            <person name="Brachmann A."/>
            <person name="Hughes D.P."/>
        </authorList>
    </citation>
    <scope>NUCLEOTIDE SEQUENCE [LARGE SCALE GENOMIC DNA]</scope>
    <source>
        <strain evidence="2 3">Map64</strain>
    </source>
</reference>
<dbReference type="Proteomes" id="UP000226192">
    <property type="component" value="Unassembled WGS sequence"/>
</dbReference>
<feature type="compositionally biased region" description="Low complexity" evidence="1">
    <location>
        <begin position="30"/>
        <end position="41"/>
    </location>
</feature>
<comment type="caution">
    <text evidence="2">The sequence shown here is derived from an EMBL/GenBank/DDBJ whole genome shotgun (WGS) entry which is preliminary data.</text>
</comment>
<keyword evidence="3" id="KW-1185">Reference proteome</keyword>
<organism evidence="2 3">
    <name type="scientific">Ophiocordyceps australis</name>
    <dbReference type="NCBI Taxonomy" id="1399860"/>
    <lineage>
        <taxon>Eukaryota</taxon>
        <taxon>Fungi</taxon>
        <taxon>Dikarya</taxon>
        <taxon>Ascomycota</taxon>
        <taxon>Pezizomycotina</taxon>
        <taxon>Sordariomycetes</taxon>
        <taxon>Hypocreomycetidae</taxon>
        <taxon>Hypocreales</taxon>
        <taxon>Ophiocordycipitaceae</taxon>
        <taxon>Ophiocordyceps</taxon>
    </lineage>
</organism>
<evidence type="ECO:0000256" key="1">
    <source>
        <dbReference type="SAM" id="MobiDB-lite"/>
    </source>
</evidence>
<name>A0A2C5YDW1_9HYPO</name>
<protein>
    <submittedName>
        <fullName evidence="2">Uncharacterized protein</fullName>
    </submittedName>
</protein>
<gene>
    <name evidence="2" type="ORF">CDD81_3459</name>
</gene>
<feature type="region of interest" description="Disordered" evidence="1">
    <location>
        <begin position="29"/>
        <end position="79"/>
    </location>
</feature>
<dbReference type="AlphaFoldDB" id="A0A2C5YDW1"/>
<dbReference type="EMBL" id="NJET01000022">
    <property type="protein sequence ID" value="PHH65061.1"/>
    <property type="molecule type" value="Genomic_DNA"/>
</dbReference>
<accession>A0A2C5YDW1</accession>
<sequence length="79" mass="8566">MEPTASVMKQQDMSIGNPAPWWAWAHYVSDSDTSDGSTSSSPHPSENRKGPRRQVISLSGLQKTNTPKQEATGTGPKQI</sequence>
<evidence type="ECO:0000313" key="3">
    <source>
        <dbReference type="Proteomes" id="UP000226192"/>
    </source>
</evidence>